<evidence type="ECO:0000259" key="3">
    <source>
        <dbReference type="PROSITE" id="PS50887"/>
    </source>
</evidence>
<dbReference type="SUPFAM" id="SSF141868">
    <property type="entry name" value="EAL domain-like"/>
    <property type="match status" value="1"/>
</dbReference>
<dbReference type="PROSITE" id="PS50887">
    <property type="entry name" value="GGDEF"/>
    <property type="match status" value="1"/>
</dbReference>
<dbReference type="SMART" id="SM00052">
    <property type="entry name" value="EAL"/>
    <property type="match status" value="1"/>
</dbReference>
<dbReference type="InterPro" id="IPR043128">
    <property type="entry name" value="Rev_trsase/Diguanyl_cyclase"/>
</dbReference>
<dbReference type="PANTHER" id="PTHR44757:SF2">
    <property type="entry name" value="BIOFILM ARCHITECTURE MAINTENANCE PROTEIN MBAA"/>
    <property type="match status" value="1"/>
</dbReference>
<dbReference type="SUPFAM" id="SSF55785">
    <property type="entry name" value="PYP-like sensor domain (PAS domain)"/>
    <property type="match status" value="1"/>
</dbReference>
<dbReference type="SMART" id="SM00091">
    <property type="entry name" value="PAS"/>
    <property type="match status" value="1"/>
</dbReference>
<dbReference type="PANTHER" id="PTHR44757">
    <property type="entry name" value="DIGUANYLATE CYCLASE DGCP"/>
    <property type="match status" value="1"/>
</dbReference>
<dbReference type="InterPro" id="IPR000160">
    <property type="entry name" value="GGDEF_dom"/>
</dbReference>
<dbReference type="FunFam" id="3.30.70.270:FF:000001">
    <property type="entry name" value="Diguanylate cyclase domain protein"/>
    <property type="match status" value="1"/>
</dbReference>
<dbReference type="Gene3D" id="3.30.450.20">
    <property type="entry name" value="PAS domain"/>
    <property type="match status" value="1"/>
</dbReference>
<proteinExistence type="predicted"/>
<reference evidence="5" key="1">
    <citation type="submission" date="2018-09" db="EMBL/GenBank/DDBJ databases">
        <authorList>
            <person name="Zhu H."/>
        </authorList>
    </citation>
    <scope>NUCLEOTIDE SEQUENCE [LARGE SCALE GENOMIC DNA]</scope>
    <source>
        <strain evidence="5">K1R23-30</strain>
    </source>
</reference>
<sequence length="630" mass="70202">MAADIALYERRLTREISARKQAEALLEQKSLELFAREAQERKLAELALRESEERYQLLVELSPDAILIEAGGRFIFANAAAVRLFRAQEPADLLGYRMLTLAAPSCRADVEAAVRDLVQGRFCPTVEEQAVRFDGTIVDVAVTRLAFDYRNKPAIQIVARDISERKRLETQLNYLATHDTVTGLPNRMLLMDRLRQMIMDAKRRHDQFVVSFIDLDRFKWVNDSLGHEAGDTLLKIMSRRMSSCLRESDTVARIGGDEFVLLTQDAGNREQTMQMLGRVMAAVSMPLTLDGHEVAVTCSLGCSTYPDDGQDAEALLKCADAAMYRAKEMGRNKVQIYDMELRSQTDKRVRLETDLRHAVERGELVLHYQPQVDLQDGSIVGVEALLRWQHPELGSIAPAGFIPIAEDSGLIVPIGEWVIHQACMQNKAWQQAGLPPIRVAVNLSPKQLSAPGLIDFIAQCLSTSGLDPSHLELELTESASMDDPDTIIPLMHKLKTLGVRLSIDDFGTGYSNMQYLKNFPVDSLKMDGSFVREITTDSRSLAIADAIVAMAHRLGLQVVAEMAETEDQVMLLASHGCDHVQGYYFSRPVGAAECAELLHAARLPLPEKRRWQCTVPGRLPVPSRKAVKVA</sequence>
<dbReference type="Proteomes" id="UP000265955">
    <property type="component" value="Unassembled WGS sequence"/>
</dbReference>
<dbReference type="SUPFAM" id="SSF55073">
    <property type="entry name" value="Nucleotide cyclase"/>
    <property type="match status" value="1"/>
</dbReference>
<dbReference type="FunFam" id="3.20.20.450:FF:000001">
    <property type="entry name" value="Cyclic di-GMP phosphodiesterase yahA"/>
    <property type="match status" value="1"/>
</dbReference>
<dbReference type="GO" id="GO:0071732">
    <property type="term" value="P:cellular response to nitric oxide"/>
    <property type="evidence" value="ECO:0007669"/>
    <property type="project" value="UniProtKB-ARBA"/>
</dbReference>
<dbReference type="Pfam" id="PF00563">
    <property type="entry name" value="EAL"/>
    <property type="match status" value="1"/>
</dbReference>
<dbReference type="Pfam" id="PF00990">
    <property type="entry name" value="GGDEF"/>
    <property type="match status" value="1"/>
</dbReference>
<dbReference type="EMBL" id="QYUO01000001">
    <property type="protein sequence ID" value="RJF97485.1"/>
    <property type="molecule type" value="Genomic_DNA"/>
</dbReference>
<accession>A0A3A3G5T2</accession>
<organism evidence="4 5">
    <name type="scientific">Noviherbaspirillum saxi</name>
    <dbReference type="NCBI Taxonomy" id="2320863"/>
    <lineage>
        <taxon>Bacteria</taxon>
        <taxon>Pseudomonadati</taxon>
        <taxon>Pseudomonadota</taxon>
        <taxon>Betaproteobacteria</taxon>
        <taxon>Burkholderiales</taxon>
        <taxon>Oxalobacteraceae</taxon>
        <taxon>Noviherbaspirillum</taxon>
    </lineage>
</organism>
<comment type="caution">
    <text evidence="4">The sequence shown here is derived from an EMBL/GenBank/DDBJ whole genome shotgun (WGS) entry which is preliminary data.</text>
</comment>
<dbReference type="CDD" id="cd01948">
    <property type="entry name" value="EAL"/>
    <property type="match status" value="1"/>
</dbReference>
<dbReference type="PROSITE" id="PS50883">
    <property type="entry name" value="EAL"/>
    <property type="match status" value="1"/>
</dbReference>
<keyword evidence="5" id="KW-1185">Reference proteome</keyword>
<dbReference type="SMART" id="SM00267">
    <property type="entry name" value="GGDEF"/>
    <property type="match status" value="1"/>
</dbReference>
<gene>
    <name evidence="4" type="ORF">D3871_02280</name>
</gene>
<feature type="domain" description="EAL" evidence="2">
    <location>
        <begin position="348"/>
        <end position="602"/>
    </location>
</feature>
<dbReference type="NCBIfam" id="TIGR00229">
    <property type="entry name" value="sensory_box"/>
    <property type="match status" value="1"/>
</dbReference>
<dbReference type="InterPro" id="IPR029787">
    <property type="entry name" value="Nucleotide_cyclase"/>
</dbReference>
<dbReference type="InterPro" id="IPR035965">
    <property type="entry name" value="PAS-like_dom_sf"/>
</dbReference>
<dbReference type="InterPro" id="IPR000014">
    <property type="entry name" value="PAS"/>
</dbReference>
<dbReference type="NCBIfam" id="TIGR00254">
    <property type="entry name" value="GGDEF"/>
    <property type="match status" value="1"/>
</dbReference>
<dbReference type="Pfam" id="PF13426">
    <property type="entry name" value="PAS_9"/>
    <property type="match status" value="1"/>
</dbReference>
<dbReference type="AlphaFoldDB" id="A0A3A3G5T2"/>
<dbReference type="GO" id="GO:0071111">
    <property type="term" value="F:cyclic-guanylate-specific phosphodiesterase activity"/>
    <property type="evidence" value="ECO:0007669"/>
    <property type="project" value="UniProtKB-EC"/>
</dbReference>
<evidence type="ECO:0000259" key="2">
    <source>
        <dbReference type="PROSITE" id="PS50883"/>
    </source>
</evidence>
<dbReference type="RefSeq" id="WP_119767434.1">
    <property type="nucleotide sequence ID" value="NZ_QYUO01000001.1"/>
</dbReference>
<dbReference type="CDD" id="cd00130">
    <property type="entry name" value="PAS"/>
    <property type="match status" value="1"/>
</dbReference>
<evidence type="ECO:0000313" key="5">
    <source>
        <dbReference type="Proteomes" id="UP000265955"/>
    </source>
</evidence>
<dbReference type="InterPro" id="IPR035919">
    <property type="entry name" value="EAL_sf"/>
</dbReference>
<dbReference type="InterPro" id="IPR001633">
    <property type="entry name" value="EAL_dom"/>
</dbReference>
<name>A0A3A3G5T2_9BURK</name>
<dbReference type="Gene3D" id="3.20.20.450">
    <property type="entry name" value="EAL domain"/>
    <property type="match status" value="1"/>
</dbReference>
<dbReference type="Gene3D" id="3.30.70.270">
    <property type="match status" value="1"/>
</dbReference>
<dbReference type="CDD" id="cd01949">
    <property type="entry name" value="GGDEF"/>
    <property type="match status" value="1"/>
</dbReference>
<evidence type="ECO:0000313" key="4">
    <source>
        <dbReference type="EMBL" id="RJF97485.1"/>
    </source>
</evidence>
<dbReference type="OrthoDB" id="9813903at2"/>
<comment type="catalytic activity">
    <reaction evidence="1">
        <text>3',3'-c-di-GMP + H2O = 5'-phosphoguanylyl(3'-&gt;5')guanosine + H(+)</text>
        <dbReference type="Rhea" id="RHEA:24902"/>
        <dbReference type="ChEBI" id="CHEBI:15377"/>
        <dbReference type="ChEBI" id="CHEBI:15378"/>
        <dbReference type="ChEBI" id="CHEBI:58754"/>
        <dbReference type="ChEBI" id="CHEBI:58805"/>
        <dbReference type="EC" id="3.1.4.52"/>
    </reaction>
    <physiologicalReaction direction="left-to-right" evidence="1">
        <dbReference type="Rhea" id="RHEA:24903"/>
    </physiologicalReaction>
</comment>
<protein>
    <submittedName>
        <fullName evidence="4">EAL domain-containing protein</fullName>
    </submittedName>
</protein>
<feature type="domain" description="GGDEF" evidence="3">
    <location>
        <begin position="206"/>
        <end position="339"/>
    </location>
</feature>
<dbReference type="InterPro" id="IPR052155">
    <property type="entry name" value="Biofilm_reg_signaling"/>
</dbReference>
<evidence type="ECO:0000256" key="1">
    <source>
        <dbReference type="ARBA" id="ARBA00051114"/>
    </source>
</evidence>